<dbReference type="VEuPathDB" id="FungiDB:FUN_009713"/>
<sequence>MTLPYLTDDCIYYILQHLQNDCSTLFKCLLVNRFWCRSTIPLLYANPFANITEKKYSITLTLIFCFNKAEILQLKNQLGFSQINNINIDKEHNPLFEYPKYLENYDSNLIIIVIYRWFAKYYFGILGHQKIYHDIIPIFHQSILRQSRNIKRLDILLYLLYKESFKNFNFQNFTSNLTKLNSLSLNFYLKGTVNKEIEQEFLRNIANICTNSRKLIIKLPQIRRPPFQHHDTSNNLINTTTTLEKLCTIIQVQNKLKMFKIWRCNSLLNNILLSLEFQKHSLVRVEFTLCDFSNVSLKRFNDLYNLKYLKFIFCKGVSLQSLFVENPIISLIENISIYCPNLIFLKIRIYLHVDLSVIQLFKNLRTRLLSITISYNVDKFFINLANNIPINIREISIYIYSRIPNKFLKFKEFLENCHNSFEMINLNQIIGLELLKIVLNYIERSNNSLKVLGMKLDKKLNDEELKLLNRIKAKEVKIVEFSESNYYRS</sequence>
<accession>A0A2N0NZ82</accession>
<evidence type="ECO:0000313" key="1">
    <source>
        <dbReference type="EMBL" id="PKB99877.1"/>
    </source>
</evidence>
<proteinExistence type="predicted"/>
<evidence type="ECO:0000313" key="2">
    <source>
        <dbReference type="Proteomes" id="UP000232722"/>
    </source>
</evidence>
<dbReference type="AlphaFoldDB" id="A0A2N0NZ82"/>
<dbReference type="EMBL" id="LLXJ01002048">
    <property type="protein sequence ID" value="PKB99877.1"/>
    <property type="molecule type" value="Genomic_DNA"/>
</dbReference>
<protein>
    <recommendedName>
        <fullName evidence="3">F-box domain-containing protein</fullName>
    </recommendedName>
</protein>
<reference evidence="1 2" key="2">
    <citation type="submission" date="2017-09" db="EMBL/GenBank/DDBJ databases">
        <title>Extensive intraspecific genome diversity in a model arbuscular mycorrhizal fungus.</title>
        <authorList>
            <person name="Chen E.C."/>
            <person name="Morin E."/>
            <person name="Beaudet D."/>
            <person name="Noel J."/>
            <person name="Ndikumana S."/>
            <person name="Charron P."/>
            <person name="St-Onge C."/>
            <person name="Giorgi J."/>
            <person name="Grigoriev I.V."/>
            <person name="Roux C."/>
            <person name="Martin F.M."/>
            <person name="Corradi N."/>
        </authorList>
    </citation>
    <scope>NUCLEOTIDE SEQUENCE [LARGE SCALE GENOMIC DNA]</scope>
    <source>
        <strain evidence="1 2">A5</strain>
    </source>
</reference>
<gene>
    <name evidence="1" type="ORF">RhiirA5_429035</name>
</gene>
<reference evidence="1 2" key="1">
    <citation type="submission" date="2016-04" db="EMBL/GenBank/DDBJ databases">
        <title>Genome analyses suggest a sexual origin of heterokaryosis in a supposedly ancient asexual fungus.</title>
        <authorList>
            <person name="Ropars J."/>
            <person name="Sedzielewska K."/>
            <person name="Noel J."/>
            <person name="Charron P."/>
            <person name="Farinelli L."/>
            <person name="Marton T."/>
            <person name="Kruger M."/>
            <person name="Pelin A."/>
            <person name="Brachmann A."/>
            <person name="Corradi N."/>
        </authorList>
    </citation>
    <scope>NUCLEOTIDE SEQUENCE [LARGE SCALE GENOMIC DNA]</scope>
    <source>
        <strain evidence="1 2">A5</strain>
    </source>
</reference>
<dbReference type="Proteomes" id="UP000232722">
    <property type="component" value="Unassembled WGS sequence"/>
</dbReference>
<organism evidence="1 2">
    <name type="scientific">Rhizophagus irregularis</name>
    <dbReference type="NCBI Taxonomy" id="588596"/>
    <lineage>
        <taxon>Eukaryota</taxon>
        <taxon>Fungi</taxon>
        <taxon>Fungi incertae sedis</taxon>
        <taxon>Mucoromycota</taxon>
        <taxon>Glomeromycotina</taxon>
        <taxon>Glomeromycetes</taxon>
        <taxon>Glomerales</taxon>
        <taxon>Glomeraceae</taxon>
        <taxon>Rhizophagus</taxon>
    </lineage>
</organism>
<comment type="caution">
    <text evidence="1">The sequence shown here is derived from an EMBL/GenBank/DDBJ whole genome shotgun (WGS) entry which is preliminary data.</text>
</comment>
<dbReference type="VEuPathDB" id="FungiDB:RhiirA1_470620"/>
<evidence type="ECO:0008006" key="3">
    <source>
        <dbReference type="Google" id="ProtNLM"/>
    </source>
</evidence>
<name>A0A2N0NZ82_9GLOM</name>